<organism evidence="9">
    <name type="scientific">Streptomyces sp. SID7499</name>
    <dbReference type="NCBI Taxonomy" id="2706086"/>
    <lineage>
        <taxon>Bacteria</taxon>
        <taxon>Bacillati</taxon>
        <taxon>Actinomycetota</taxon>
        <taxon>Actinomycetes</taxon>
        <taxon>Kitasatosporales</taxon>
        <taxon>Streptomycetaceae</taxon>
        <taxon>Streptomyces</taxon>
    </lineage>
</organism>
<evidence type="ECO:0000256" key="3">
    <source>
        <dbReference type="ARBA" id="ARBA00022729"/>
    </source>
</evidence>
<keyword evidence="6" id="KW-0472">Membrane</keyword>
<dbReference type="Pfam" id="PF04234">
    <property type="entry name" value="CopC"/>
    <property type="match status" value="1"/>
</dbReference>
<feature type="transmembrane region" description="Helical" evidence="6">
    <location>
        <begin position="173"/>
        <end position="192"/>
    </location>
</feature>
<accession>A0A6G3WZU7</accession>
<comment type="subcellular location">
    <subcellularLocation>
        <location evidence="1">Cell envelope</location>
    </subcellularLocation>
</comment>
<dbReference type="PANTHER" id="PTHR34820">
    <property type="entry name" value="INNER MEMBRANE PROTEIN YEBZ"/>
    <property type="match status" value="1"/>
</dbReference>
<dbReference type="PANTHER" id="PTHR34820:SF4">
    <property type="entry name" value="INNER MEMBRANE PROTEIN YEBZ"/>
    <property type="match status" value="1"/>
</dbReference>
<dbReference type="GO" id="GO:0005507">
    <property type="term" value="F:copper ion binding"/>
    <property type="evidence" value="ECO:0007669"/>
    <property type="project" value="InterPro"/>
</dbReference>
<dbReference type="InterPro" id="IPR014755">
    <property type="entry name" value="Cu-Rt/internalin_Ig-like"/>
</dbReference>
<dbReference type="GO" id="GO:0030313">
    <property type="term" value="C:cell envelope"/>
    <property type="evidence" value="ECO:0007669"/>
    <property type="project" value="UniProtKB-SubCell"/>
</dbReference>
<dbReference type="EMBL" id="JAAGMN010003310">
    <property type="protein sequence ID" value="NEE11001.1"/>
    <property type="molecule type" value="Genomic_DNA"/>
</dbReference>
<dbReference type="GO" id="GO:0042597">
    <property type="term" value="C:periplasmic space"/>
    <property type="evidence" value="ECO:0007669"/>
    <property type="project" value="InterPro"/>
</dbReference>
<sequence>MNVIHRRAVVRTARSLVVPAAAVAVLAVTAPQAAAHTELETSSPAADAALAGLPPRVTLTFSDPMTQKYAKVAVTGPDGEPAAAGDPQVDGQTVTMPFDTGPAGRYTVGYRVVSADGHPVSGSYTFTVRATGSPSASPRAAESADAPTPTPSASRAAAADQAGEEWSGIGPSALFGGGALALVVAAVGAYVARRRRAGHGD</sequence>
<evidence type="ECO:0000259" key="8">
    <source>
        <dbReference type="Pfam" id="PF04234"/>
    </source>
</evidence>
<feature type="domain" description="CopC" evidence="8">
    <location>
        <begin position="36"/>
        <end position="128"/>
    </location>
</feature>
<keyword evidence="3 7" id="KW-0732">Signal</keyword>
<evidence type="ECO:0000256" key="5">
    <source>
        <dbReference type="SAM" id="MobiDB-lite"/>
    </source>
</evidence>
<keyword evidence="6" id="KW-0812">Transmembrane</keyword>
<evidence type="ECO:0000256" key="7">
    <source>
        <dbReference type="SAM" id="SignalP"/>
    </source>
</evidence>
<dbReference type="GO" id="GO:0006825">
    <property type="term" value="P:copper ion transport"/>
    <property type="evidence" value="ECO:0007669"/>
    <property type="project" value="InterPro"/>
</dbReference>
<dbReference type="SUPFAM" id="SSF81296">
    <property type="entry name" value="E set domains"/>
    <property type="match status" value="1"/>
</dbReference>
<evidence type="ECO:0000256" key="1">
    <source>
        <dbReference type="ARBA" id="ARBA00004196"/>
    </source>
</evidence>
<dbReference type="InterPro" id="IPR014756">
    <property type="entry name" value="Ig_E-set"/>
</dbReference>
<dbReference type="AlphaFoldDB" id="A0A6G3WZU7"/>
<name>A0A6G3WZU7_9ACTN</name>
<keyword evidence="2" id="KW-0479">Metal-binding</keyword>
<dbReference type="GO" id="GO:0046688">
    <property type="term" value="P:response to copper ion"/>
    <property type="evidence" value="ECO:0007669"/>
    <property type="project" value="InterPro"/>
</dbReference>
<dbReference type="Gene3D" id="2.60.40.1220">
    <property type="match status" value="1"/>
</dbReference>
<feature type="compositionally biased region" description="Low complexity" evidence="5">
    <location>
        <begin position="133"/>
        <end position="161"/>
    </location>
</feature>
<feature type="chain" id="PRO_5026150662" evidence="7">
    <location>
        <begin position="36"/>
        <end position="201"/>
    </location>
</feature>
<evidence type="ECO:0000313" key="9">
    <source>
        <dbReference type="EMBL" id="NEE11001.1"/>
    </source>
</evidence>
<feature type="signal peptide" evidence="7">
    <location>
        <begin position="1"/>
        <end position="35"/>
    </location>
</feature>
<keyword evidence="4" id="KW-0186">Copper</keyword>
<keyword evidence="6" id="KW-1133">Transmembrane helix</keyword>
<evidence type="ECO:0000256" key="4">
    <source>
        <dbReference type="ARBA" id="ARBA00023008"/>
    </source>
</evidence>
<evidence type="ECO:0000256" key="2">
    <source>
        <dbReference type="ARBA" id="ARBA00022723"/>
    </source>
</evidence>
<dbReference type="InterPro" id="IPR032694">
    <property type="entry name" value="CopC/D"/>
</dbReference>
<evidence type="ECO:0000256" key="6">
    <source>
        <dbReference type="SAM" id="Phobius"/>
    </source>
</evidence>
<dbReference type="GO" id="GO:0005886">
    <property type="term" value="C:plasma membrane"/>
    <property type="evidence" value="ECO:0007669"/>
    <property type="project" value="TreeGrafter"/>
</dbReference>
<feature type="region of interest" description="Disordered" evidence="5">
    <location>
        <begin position="130"/>
        <end position="164"/>
    </location>
</feature>
<dbReference type="InterPro" id="IPR007348">
    <property type="entry name" value="CopC_dom"/>
</dbReference>
<proteinExistence type="predicted"/>
<protein>
    <submittedName>
        <fullName evidence="9">Copper resistance protein CopC</fullName>
    </submittedName>
</protein>
<comment type="caution">
    <text evidence="9">The sequence shown here is derived from an EMBL/GenBank/DDBJ whole genome shotgun (WGS) entry which is preliminary data.</text>
</comment>
<gene>
    <name evidence="9" type="ORF">G3M58_31640</name>
</gene>
<reference evidence="9" key="1">
    <citation type="submission" date="2020-01" db="EMBL/GenBank/DDBJ databases">
        <title>Insect and environment-associated Actinomycetes.</title>
        <authorList>
            <person name="Currrie C."/>
            <person name="Chevrette M."/>
            <person name="Carlson C."/>
            <person name="Stubbendieck R."/>
            <person name="Wendt-Pienkowski E."/>
        </authorList>
    </citation>
    <scope>NUCLEOTIDE SEQUENCE</scope>
    <source>
        <strain evidence="9">SID7499</strain>
    </source>
</reference>